<keyword evidence="2" id="KW-1185">Reference proteome</keyword>
<reference evidence="1" key="1">
    <citation type="submission" date="2022-05" db="EMBL/GenBank/DDBJ databases">
        <title>The Musa troglodytarum L. genome provides insights into the mechanism of non-climacteric behaviour and enrichment of carotenoids.</title>
        <authorList>
            <person name="Wang J."/>
        </authorList>
    </citation>
    <scope>NUCLEOTIDE SEQUENCE</scope>
    <source>
        <tissue evidence="1">Leaf</tissue>
    </source>
</reference>
<proteinExistence type="predicted"/>
<name>A0A9E7GHK1_9LILI</name>
<dbReference type="AlphaFoldDB" id="A0A9E7GHK1"/>
<gene>
    <name evidence="1" type="ORF">MUK42_05294</name>
</gene>
<dbReference type="Proteomes" id="UP001055439">
    <property type="component" value="Chromosome 6"/>
</dbReference>
<evidence type="ECO:0000313" key="2">
    <source>
        <dbReference type="Proteomes" id="UP001055439"/>
    </source>
</evidence>
<organism evidence="1 2">
    <name type="scientific">Musa troglodytarum</name>
    <name type="common">fe'i banana</name>
    <dbReference type="NCBI Taxonomy" id="320322"/>
    <lineage>
        <taxon>Eukaryota</taxon>
        <taxon>Viridiplantae</taxon>
        <taxon>Streptophyta</taxon>
        <taxon>Embryophyta</taxon>
        <taxon>Tracheophyta</taxon>
        <taxon>Spermatophyta</taxon>
        <taxon>Magnoliopsida</taxon>
        <taxon>Liliopsida</taxon>
        <taxon>Zingiberales</taxon>
        <taxon>Musaceae</taxon>
        <taxon>Musa</taxon>
    </lineage>
</organism>
<evidence type="ECO:0000313" key="1">
    <source>
        <dbReference type="EMBL" id="URE12602.1"/>
    </source>
</evidence>
<sequence>MLSDRVADACLLSLMYTGDDCRRQKRSILVHQFFEVAMNNVSFIAMEAPDAVNQTMRGAGSVRDLAWASMGAASWPTALDVLDVATVGLA</sequence>
<accession>A0A9E7GHK1</accession>
<dbReference type="EMBL" id="CP097508">
    <property type="protein sequence ID" value="URE12602.1"/>
    <property type="molecule type" value="Genomic_DNA"/>
</dbReference>
<protein>
    <submittedName>
        <fullName evidence="1">Uncharacterized protein</fullName>
    </submittedName>
</protein>